<dbReference type="RefSeq" id="WP_165928957.1">
    <property type="nucleotide sequence ID" value="NZ_VEVQ02000017.1"/>
</dbReference>
<comment type="caution">
    <text evidence="1">The sequence shown here is derived from an EMBL/GenBank/DDBJ whole genome shotgun (WGS) entry which is preliminary data.</text>
</comment>
<organism evidence="1 2">
    <name type="scientific">Flavobacterium jejuense</name>
    <dbReference type="NCBI Taxonomy" id="1544455"/>
    <lineage>
        <taxon>Bacteria</taxon>
        <taxon>Pseudomonadati</taxon>
        <taxon>Bacteroidota</taxon>
        <taxon>Flavobacteriia</taxon>
        <taxon>Flavobacteriales</taxon>
        <taxon>Flavobacteriaceae</taxon>
        <taxon>Flavobacterium</taxon>
    </lineage>
</organism>
<name>A0ABX0IY57_9FLAO</name>
<dbReference type="Proteomes" id="UP000817854">
    <property type="component" value="Unassembled WGS sequence"/>
</dbReference>
<sequence length="52" mass="5863">MKRRNFVQKLTIFTTSSLVLSGSNLYALDADPEIKKQNTSIDLASLTFNDKK</sequence>
<reference evidence="1 2" key="2">
    <citation type="submission" date="2020-02" db="EMBL/GenBank/DDBJ databases">
        <title>Flavobacterium profundi sp. nov., isolated from a deep-sea seamount.</title>
        <authorList>
            <person name="Zhang D.-C."/>
        </authorList>
    </citation>
    <scope>NUCLEOTIDE SEQUENCE [LARGE SCALE GENOMIC DNA]</scope>
    <source>
        <strain evidence="1 2">EC11</strain>
    </source>
</reference>
<dbReference type="EMBL" id="VEVQ02000017">
    <property type="protein sequence ID" value="NHN27769.1"/>
    <property type="molecule type" value="Genomic_DNA"/>
</dbReference>
<evidence type="ECO:0000313" key="1">
    <source>
        <dbReference type="EMBL" id="NHN27769.1"/>
    </source>
</evidence>
<evidence type="ECO:0000313" key="2">
    <source>
        <dbReference type="Proteomes" id="UP000817854"/>
    </source>
</evidence>
<proteinExistence type="predicted"/>
<reference evidence="2" key="1">
    <citation type="submission" date="2019-05" db="EMBL/GenBank/DDBJ databases">
        <title>Flavobacterium profundi sp. nov., isolated from a deep-sea seamount.</title>
        <authorList>
            <person name="Zhang D.-C."/>
        </authorList>
    </citation>
    <scope>NUCLEOTIDE SEQUENCE [LARGE SCALE GENOMIC DNA]</scope>
    <source>
        <strain evidence="2">EC11</strain>
    </source>
</reference>
<keyword evidence="2" id="KW-1185">Reference proteome</keyword>
<protein>
    <submittedName>
        <fullName evidence="1">Uncharacterized protein</fullName>
    </submittedName>
</protein>
<gene>
    <name evidence="1" type="ORF">FIA58_018980</name>
</gene>
<accession>A0ABX0IY57</accession>